<dbReference type="InterPro" id="IPR001005">
    <property type="entry name" value="SANT/Myb"/>
</dbReference>
<evidence type="ECO:0008006" key="5">
    <source>
        <dbReference type="Google" id="ProtNLM"/>
    </source>
</evidence>
<dbReference type="OrthoDB" id="2143914at2759"/>
<dbReference type="SUPFAM" id="SSF46689">
    <property type="entry name" value="Homeodomain-like"/>
    <property type="match status" value="1"/>
</dbReference>
<feature type="domain" description="Myb-like" evidence="1">
    <location>
        <begin position="18"/>
        <end position="68"/>
    </location>
</feature>
<dbReference type="PROSITE" id="PS51294">
    <property type="entry name" value="HTH_MYB"/>
    <property type="match status" value="2"/>
</dbReference>
<dbReference type="AlphaFoldDB" id="A0A1J4K733"/>
<dbReference type="Proteomes" id="UP000179807">
    <property type="component" value="Unassembled WGS sequence"/>
</dbReference>
<evidence type="ECO:0000259" key="2">
    <source>
        <dbReference type="PROSITE" id="PS51294"/>
    </source>
</evidence>
<dbReference type="InterPro" id="IPR009057">
    <property type="entry name" value="Homeodomain-like_sf"/>
</dbReference>
<dbReference type="RefSeq" id="XP_068359848.1">
    <property type="nucleotide sequence ID" value="XM_068504188.1"/>
</dbReference>
<dbReference type="VEuPathDB" id="TrichDB:TRFO_25174"/>
<dbReference type="PROSITE" id="PS50090">
    <property type="entry name" value="MYB_LIKE"/>
    <property type="match status" value="1"/>
</dbReference>
<organism evidence="3 4">
    <name type="scientific">Tritrichomonas foetus</name>
    <dbReference type="NCBI Taxonomy" id="1144522"/>
    <lineage>
        <taxon>Eukaryota</taxon>
        <taxon>Metamonada</taxon>
        <taxon>Parabasalia</taxon>
        <taxon>Tritrichomonadida</taxon>
        <taxon>Tritrichomonadidae</taxon>
        <taxon>Tritrichomonas</taxon>
    </lineage>
</organism>
<feature type="domain" description="HTH myb-type" evidence="2">
    <location>
        <begin position="1"/>
        <end position="17"/>
    </location>
</feature>
<dbReference type="SMART" id="SM00717">
    <property type="entry name" value="SANT"/>
    <property type="match status" value="1"/>
</dbReference>
<dbReference type="Pfam" id="PF00249">
    <property type="entry name" value="Myb_DNA-binding"/>
    <property type="match status" value="1"/>
</dbReference>
<keyword evidence="4" id="KW-1185">Reference proteome</keyword>
<dbReference type="GO" id="GO:0000978">
    <property type="term" value="F:RNA polymerase II cis-regulatory region sequence-specific DNA binding"/>
    <property type="evidence" value="ECO:0007669"/>
    <property type="project" value="TreeGrafter"/>
</dbReference>
<feature type="domain" description="HTH myb-type" evidence="2">
    <location>
        <begin position="18"/>
        <end position="72"/>
    </location>
</feature>
<dbReference type="PANTHER" id="PTHR45614:SF25">
    <property type="entry name" value="MYB PROTEIN"/>
    <property type="match status" value="1"/>
</dbReference>
<protein>
    <recommendedName>
        <fullName evidence="5">Myb-like DNA-binding domain containing protein</fullName>
    </recommendedName>
</protein>
<sequence>MPGRLAKQCRERWCNHLDPNIKRTSWTPEEDLIIIETIRKIGTKWADIARNLPGRTDNSVKNRWNSTLRRKKIEEIQSACENRNEQKNENIVSFELKCNIGINYASLNALMSSNVNPNISNPSNTNIRSDVHSNIHDVNSNMNGYDVGMYLNTEYSTSPITNRESNKSISGIDAHLFSSLNETSAGNGIGINMSYLMNKPHLCSENNNENILNNSRNNLLENRRRLSEMLELRKSQYIDSQTIC</sequence>
<dbReference type="CDD" id="cd00167">
    <property type="entry name" value="SANT"/>
    <property type="match status" value="1"/>
</dbReference>
<name>A0A1J4K733_9EUKA</name>
<evidence type="ECO:0000313" key="4">
    <source>
        <dbReference type="Proteomes" id="UP000179807"/>
    </source>
</evidence>
<reference evidence="3" key="1">
    <citation type="submission" date="2016-10" db="EMBL/GenBank/DDBJ databases">
        <authorList>
            <person name="Benchimol M."/>
            <person name="Almeida L.G."/>
            <person name="Vasconcelos A.T."/>
            <person name="Perreira-Neves A."/>
            <person name="Rosa I.A."/>
            <person name="Tasca T."/>
            <person name="Bogo M.R."/>
            <person name="de Souza W."/>
        </authorList>
    </citation>
    <scope>NUCLEOTIDE SEQUENCE [LARGE SCALE GENOMIC DNA]</scope>
    <source>
        <strain evidence="3">K</strain>
    </source>
</reference>
<evidence type="ECO:0000259" key="1">
    <source>
        <dbReference type="PROSITE" id="PS50090"/>
    </source>
</evidence>
<dbReference type="InterPro" id="IPR017930">
    <property type="entry name" value="Myb_dom"/>
</dbReference>
<accession>A0A1J4K733</accession>
<dbReference type="InterPro" id="IPR050560">
    <property type="entry name" value="MYB_TF"/>
</dbReference>
<evidence type="ECO:0000313" key="3">
    <source>
        <dbReference type="EMBL" id="OHT06712.1"/>
    </source>
</evidence>
<dbReference type="GO" id="GO:0000981">
    <property type="term" value="F:DNA-binding transcription factor activity, RNA polymerase II-specific"/>
    <property type="evidence" value="ECO:0007669"/>
    <property type="project" value="TreeGrafter"/>
</dbReference>
<dbReference type="GO" id="GO:0005634">
    <property type="term" value="C:nucleus"/>
    <property type="evidence" value="ECO:0007669"/>
    <property type="project" value="TreeGrafter"/>
</dbReference>
<gene>
    <name evidence="3" type="ORF">TRFO_25174</name>
</gene>
<dbReference type="EMBL" id="MLAK01000717">
    <property type="protein sequence ID" value="OHT06712.1"/>
    <property type="molecule type" value="Genomic_DNA"/>
</dbReference>
<proteinExistence type="predicted"/>
<dbReference type="PANTHER" id="PTHR45614">
    <property type="entry name" value="MYB PROTEIN-RELATED"/>
    <property type="match status" value="1"/>
</dbReference>
<dbReference type="Gene3D" id="1.10.10.60">
    <property type="entry name" value="Homeodomain-like"/>
    <property type="match status" value="2"/>
</dbReference>
<dbReference type="GeneID" id="94838892"/>
<comment type="caution">
    <text evidence="3">The sequence shown here is derived from an EMBL/GenBank/DDBJ whole genome shotgun (WGS) entry which is preliminary data.</text>
</comment>